<evidence type="ECO:0000256" key="1">
    <source>
        <dbReference type="ARBA" id="ARBA00022490"/>
    </source>
</evidence>
<dbReference type="InterPro" id="IPR029063">
    <property type="entry name" value="SAM-dependent_MTases_sf"/>
</dbReference>
<evidence type="ECO:0000313" key="9">
    <source>
        <dbReference type="Proteomes" id="UP000552864"/>
    </source>
</evidence>
<name>A0A847SIZ7_9BACT</name>
<dbReference type="Gene3D" id="3.40.50.150">
    <property type="entry name" value="Vaccinia Virus protein VP39"/>
    <property type="match status" value="1"/>
</dbReference>
<evidence type="ECO:0000313" key="8">
    <source>
        <dbReference type="EMBL" id="NLR77109.1"/>
    </source>
</evidence>
<dbReference type="EC" id="2.1.1.223" evidence="6"/>
<dbReference type="PROSITE" id="PS01131">
    <property type="entry name" value="RRNA_A_DIMETH"/>
    <property type="match status" value="1"/>
</dbReference>
<evidence type="ECO:0000256" key="2">
    <source>
        <dbReference type="ARBA" id="ARBA00022603"/>
    </source>
</evidence>
<sequence length="240" mass="26295">MANTFFQFKQFTVHQEHCAMKVCTDACIQGAFTAQYLANQLITVPAILDLGAGTGLLSLMLAQHSLAAITAVELDPGAAQQATANFAASPWADRLTLTQQDIRKMKPGGGYDFIISNPPFYESALKSGHAQKDQAMHATNLTYSDLLTAIDRQLSPEGEVSVLLPYAVFDTFRELALTAGLHLREVLYIRQSVNHGYFRAVGIFGRAAADTAVTEMAVYDAAKTYTPEFKALLQPYYLYL</sequence>
<keyword evidence="5 6" id="KW-0819">tRNA processing</keyword>
<keyword evidence="2 6" id="KW-0489">Methyltransferase</keyword>
<comment type="subcellular location">
    <subcellularLocation>
        <location evidence="6">Cytoplasm</location>
    </subcellularLocation>
</comment>
<dbReference type="HAMAP" id="MF_01872">
    <property type="entry name" value="tRNA_methyltr_YfiC"/>
    <property type="match status" value="1"/>
</dbReference>
<dbReference type="InterPro" id="IPR002052">
    <property type="entry name" value="DNA_methylase_N6_adenine_CS"/>
</dbReference>
<comment type="function">
    <text evidence="6">Specifically methylates the adenine in position 37 of tRNA(1)(Val) (anticodon cmo5UAC).</text>
</comment>
<dbReference type="GO" id="GO:0008033">
    <property type="term" value="P:tRNA processing"/>
    <property type="evidence" value="ECO:0007669"/>
    <property type="project" value="UniProtKB-UniRule"/>
</dbReference>
<dbReference type="PANTHER" id="PTHR47739:SF1">
    <property type="entry name" value="TRNA1(VAL) (ADENINE(37)-N6)-METHYLTRANSFERASE"/>
    <property type="match status" value="1"/>
</dbReference>
<accession>A0A847SIZ7</accession>
<feature type="domain" description="Ribosomal RNA adenine methylase transferase N-terminal" evidence="7">
    <location>
        <begin position="33"/>
        <end position="167"/>
    </location>
</feature>
<dbReference type="AlphaFoldDB" id="A0A847SIZ7"/>
<keyword evidence="3 6" id="KW-0808">Transferase</keyword>
<evidence type="ECO:0000256" key="3">
    <source>
        <dbReference type="ARBA" id="ARBA00022679"/>
    </source>
</evidence>
<dbReference type="InterPro" id="IPR007848">
    <property type="entry name" value="Small_mtfrase_dom"/>
</dbReference>
<protein>
    <recommendedName>
        <fullName evidence="6">tRNA1(Val) (adenine(37)-N6)-methyltransferase</fullName>
        <ecNumber evidence="6">2.1.1.223</ecNumber>
    </recommendedName>
    <alternativeName>
        <fullName evidence="6">tRNA m6A37 methyltransferase</fullName>
    </alternativeName>
</protein>
<organism evidence="8 9">
    <name type="scientific">Chitinophaga eiseniae</name>
    <dbReference type="NCBI Taxonomy" id="634771"/>
    <lineage>
        <taxon>Bacteria</taxon>
        <taxon>Pseudomonadati</taxon>
        <taxon>Bacteroidota</taxon>
        <taxon>Chitinophagia</taxon>
        <taxon>Chitinophagales</taxon>
        <taxon>Chitinophagaceae</taxon>
        <taxon>Chitinophaga</taxon>
    </lineage>
</organism>
<dbReference type="InterPro" id="IPR050210">
    <property type="entry name" value="tRNA_Adenine-N(6)_MTase"/>
</dbReference>
<dbReference type="GO" id="GO:0000179">
    <property type="term" value="F:rRNA (adenine-N6,N6-)-dimethyltransferase activity"/>
    <property type="evidence" value="ECO:0007669"/>
    <property type="project" value="InterPro"/>
</dbReference>
<dbReference type="InterPro" id="IPR020598">
    <property type="entry name" value="rRNA_Ade_methylase_Trfase_N"/>
</dbReference>
<dbReference type="PRINTS" id="PR00507">
    <property type="entry name" value="N12N6MTFRASE"/>
</dbReference>
<dbReference type="SMART" id="SM00650">
    <property type="entry name" value="rADc"/>
    <property type="match status" value="1"/>
</dbReference>
<dbReference type="PANTHER" id="PTHR47739">
    <property type="entry name" value="TRNA1(VAL) (ADENINE(37)-N6)-METHYLTRANSFERASE"/>
    <property type="match status" value="1"/>
</dbReference>
<dbReference type="InterPro" id="IPR022882">
    <property type="entry name" value="tRNA_adenine-N6_MeTrfase"/>
</dbReference>
<dbReference type="SUPFAM" id="SSF53335">
    <property type="entry name" value="S-adenosyl-L-methionine-dependent methyltransferases"/>
    <property type="match status" value="1"/>
</dbReference>
<comment type="caution">
    <text evidence="8">The sequence shown here is derived from an EMBL/GenBank/DDBJ whole genome shotgun (WGS) entry which is preliminary data.</text>
</comment>
<gene>
    <name evidence="8" type="ORF">HGH91_00630</name>
</gene>
<dbReference type="Pfam" id="PF05175">
    <property type="entry name" value="MTS"/>
    <property type="match status" value="1"/>
</dbReference>
<keyword evidence="1 6" id="KW-0963">Cytoplasm</keyword>
<reference evidence="8 9" key="1">
    <citation type="submission" date="2020-04" db="EMBL/GenBank/DDBJ databases">
        <authorList>
            <person name="Yin C."/>
        </authorList>
    </citation>
    <scope>NUCLEOTIDE SEQUENCE [LARGE SCALE GENOMIC DNA]</scope>
    <source>
        <strain evidence="8 9">Ak56</strain>
    </source>
</reference>
<evidence type="ECO:0000259" key="7">
    <source>
        <dbReference type="SMART" id="SM00650"/>
    </source>
</evidence>
<evidence type="ECO:0000256" key="4">
    <source>
        <dbReference type="ARBA" id="ARBA00022691"/>
    </source>
</evidence>
<dbReference type="GO" id="GO:0003676">
    <property type="term" value="F:nucleic acid binding"/>
    <property type="evidence" value="ECO:0007669"/>
    <property type="project" value="InterPro"/>
</dbReference>
<dbReference type="EMBL" id="JABAHZ010000001">
    <property type="protein sequence ID" value="NLR77109.1"/>
    <property type="molecule type" value="Genomic_DNA"/>
</dbReference>
<dbReference type="CDD" id="cd02440">
    <property type="entry name" value="AdoMet_MTases"/>
    <property type="match status" value="1"/>
</dbReference>
<keyword evidence="9" id="KW-1185">Reference proteome</keyword>
<dbReference type="GO" id="GO:0016430">
    <property type="term" value="F:tRNA (adenine-N6)-methyltransferase activity"/>
    <property type="evidence" value="ECO:0007669"/>
    <property type="project" value="UniProtKB-UniRule"/>
</dbReference>
<dbReference type="GO" id="GO:0005737">
    <property type="term" value="C:cytoplasm"/>
    <property type="evidence" value="ECO:0007669"/>
    <property type="project" value="UniProtKB-SubCell"/>
</dbReference>
<dbReference type="InterPro" id="IPR020596">
    <property type="entry name" value="rRNA_Ade_Mease_Trfase_CS"/>
</dbReference>
<keyword evidence="4 6" id="KW-0949">S-adenosyl-L-methionine</keyword>
<dbReference type="Proteomes" id="UP000552864">
    <property type="component" value="Unassembled WGS sequence"/>
</dbReference>
<comment type="similarity">
    <text evidence="6">Belongs to the methyltransferase superfamily. tRNA (adenine-N(6)-)-methyltransferase family.</text>
</comment>
<proteinExistence type="inferred from homology"/>
<dbReference type="RefSeq" id="WP_168736539.1">
    <property type="nucleotide sequence ID" value="NZ_JABAHZ010000001.1"/>
</dbReference>
<evidence type="ECO:0000256" key="5">
    <source>
        <dbReference type="ARBA" id="ARBA00022694"/>
    </source>
</evidence>
<dbReference type="PROSITE" id="PS00092">
    <property type="entry name" value="N6_MTASE"/>
    <property type="match status" value="1"/>
</dbReference>
<evidence type="ECO:0000256" key="6">
    <source>
        <dbReference type="HAMAP-Rule" id="MF_01872"/>
    </source>
</evidence>
<comment type="catalytic activity">
    <reaction evidence="6">
        <text>adenosine(37) in tRNA1(Val) + S-adenosyl-L-methionine = N(6)-methyladenosine(37) in tRNA1(Val) + S-adenosyl-L-homocysteine + H(+)</text>
        <dbReference type="Rhea" id="RHEA:43160"/>
        <dbReference type="Rhea" id="RHEA-COMP:10369"/>
        <dbReference type="Rhea" id="RHEA-COMP:10370"/>
        <dbReference type="ChEBI" id="CHEBI:15378"/>
        <dbReference type="ChEBI" id="CHEBI:57856"/>
        <dbReference type="ChEBI" id="CHEBI:59789"/>
        <dbReference type="ChEBI" id="CHEBI:74411"/>
        <dbReference type="ChEBI" id="CHEBI:74449"/>
        <dbReference type="EC" id="2.1.1.223"/>
    </reaction>
</comment>